<dbReference type="Ensembl" id="ENSCCET00000016865.1">
    <property type="protein sequence ID" value="ENSCCEP00000010757.1"/>
    <property type="gene ID" value="ENSCCEG00000010614.1"/>
</dbReference>
<name>A0A8C0ZCR8_CYACU</name>
<protein>
    <submittedName>
        <fullName evidence="2">Peripheral myelin protein 22</fullName>
    </submittedName>
</protein>
<organism evidence="2 3">
    <name type="scientific">Cyanistes caeruleus</name>
    <name type="common">Eurasian blue tit</name>
    <name type="synonym">Parus caeruleus</name>
    <dbReference type="NCBI Taxonomy" id="156563"/>
    <lineage>
        <taxon>Eukaryota</taxon>
        <taxon>Metazoa</taxon>
        <taxon>Chordata</taxon>
        <taxon>Craniata</taxon>
        <taxon>Vertebrata</taxon>
        <taxon>Euteleostomi</taxon>
        <taxon>Archelosauria</taxon>
        <taxon>Archosauria</taxon>
        <taxon>Dinosauria</taxon>
        <taxon>Saurischia</taxon>
        <taxon>Theropoda</taxon>
        <taxon>Coelurosauria</taxon>
        <taxon>Aves</taxon>
        <taxon>Neognathae</taxon>
        <taxon>Neoaves</taxon>
        <taxon>Telluraves</taxon>
        <taxon>Australaves</taxon>
        <taxon>Passeriformes</taxon>
        <taxon>Paridae</taxon>
        <taxon>Cyanistes</taxon>
    </lineage>
</organism>
<sequence>MAAVCPSHDDPLRHLQHPVAVPVLLPALHAHQGWQVLHHWSLPDPGGAVRDERRCHLHSEAHRLAPSLGKHLLRLRLHPGVAGLPAGPGQRHHLRHPPEARVTSRDVAWRGRGIHDVLTGDAGGPQKMRKRKRKLTKKPKKGINPPIQTKPNRLPEETLKGFLEEQKQLWTEPMGLWHQSEM</sequence>
<proteinExistence type="predicted"/>
<reference evidence="2" key="1">
    <citation type="submission" date="2025-08" db="UniProtKB">
        <authorList>
            <consortium name="Ensembl"/>
        </authorList>
    </citation>
    <scope>IDENTIFICATION</scope>
</reference>
<evidence type="ECO:0000256" key="1">
    <source>
        <dbReference type="SAM" id="MobiDB-lite"/>
    </source>
</evidence>
<dbReference type="Proteomes" id="UP000694410">
    <property type="component" value="Unplaced"/>
</dbReference>
<reference evidence="2" key="2">
    <citation type="submission" date="2025-09" db="UniProtKB">
        <authorList>
            <consortium name="Ensembl"/>
        </authorList>
    </citation>
    <scope>IDENTIFICATION</scope>
</reference>
<gene>
    <name evidence="2" type="primary">PMP22</name>
</gene>
<evidence type="ECO:0000313" key="2">
    <source>
        <dbReference type="Ensembl" id="ENSCCEP00000010757.1"/>
    </source>
</evidence>
<feature type="region of interest" description="Disordered" evidence="1">
    <location>
        <begin position="116"/>
        <end position="155"/>
    </location>
</feature>
<accession>A0A8C0ZCR8</accession>
<dbReference type="AlphaFoldDB" id="A0A8C0ZCR8"/>
<feature type="compositionally biased region" description="Basic residues" evidence="1">
    <location>
        <begin position="127"/>
        <end position="141"/>
    </location>
</feature>
<feature type="region of interest" description="Disordered" evidence="1">
    <location>
        <begin position="83"/>
        <end position="103"/>
    </location>
</feature>
<keyword evidence="3" id="KW-1185">Reference proteome</keyword>
<evidence type="ECO:0000313" key="3">
    <source>
        <dbReference type="Proteomes" id="UP000694410"/>
    </source>
</evidence>